<name>F4WVV8_ACREC</name>
<keyword evidence="3" id="KW-1185">Reference proteome</keyword>
<evidence type="ECO:0000313" key="3">
    <source>
        <dbReference type="Proteomes" id="UP000007755"/>
    </source>
</evidence>
<feature type="compositionally biased region" description="Basic and acidic residues" evidence="1">
    <location>
        <begin position="284"/>
        <end position="300"/>
    </location>
</feature>
<gene>
    <name evidence="2" type="ORF">G5I_10061</name>
</gene>
<accession>F4WVV8</accession>
<sequence>MCRKKACHTPQQGLTPRTHVPNSCLETIKSFNVHKYKKKYFKHKLYGFEEDIRWIISLILNNCLKTLNRCLDTEPKTLRYMRVLSRCSDRQYAEYRALYSGHGNDGPLSPGNDRYDPEHHQAVHRIVHIVEETHKTVRPINVRQLWTLKRHDKRMHCFCEFFRDGKLVHGRPVLKWAMFRITVGSIQRTVVFYTHSGPTGRMFYPRSTVESETDKSLKPGPVGVTLRVIREHNLNASREDVKRPSLLHKNEFRIVEKLYRLTILNKAVVCLCTWLKVNTRRLPHEQKHAGQRPERGHADSRCNSSETKKARHGYRSGVDNYRWDRSCVRPEKSWPAEQRDKPACAQHRLLHRRLSLQQQQPADVGMKTSWLLAYVRGRGISVGNLLVELARPLVLSRAVVCRLSASGTNTCVCTHTHRHIPSHVAVHVNIHLSFPHVHDQDSLAMDPEADEKMEEKNMQTLINIIPSRTASHDNVEMTLK</sequence>
<feature type="region of interest" description="Disordered" evidence="1">
    <location>
        <begin position="284"/>
        <end position="313"/>
    </location>
</feature>
<proteinExistence type="predicted"/>
<dbReference type="InParanoid" id="F4WVV8"/>
<evidence type="ECO:0000256" key="1">
    <source>
        <dbReference type="SAM" id="MobiDB-lite"/>
    </source>
</evidence>
<organism evidence="3">
    <name type="scientific">Acromyrmex echinatior</name>
    <name type="common">Panamanian leafcutter ant</name>
    <name type="synonym">Acromyrmex octospinosus echinatior</name>
    <dbReference type="NCBI Taxonomy" id="103372"/>
    <lineage>
        <taxon>Eukaryota</taxon>
        <taxon>Metazoa</taxon>
        <taxon>Ecdysozoa</taxon>
        <taxon>Arthropoda</taxon>
        <taxon>Hexapoda</taxon>
        <taxon>Insecta</taxon>
        <taxon>Pterygota</taxon>
        <taxon>Neoptera</taxon>
        <taxon>Endopterygota</taxon>
        <taxon>Hymenoptera</taxon>
        <taxon>Apocrita</taxon>
        <taxon>Aculeata</taxon>
        <taxon>Formicoidea</taxon>
        <taxon>Formicidae</taxon>
        <taxon>Myrmicinae</taxon>
        <taxon>Acromyrmex</taxon>
    </lineage>
</organism>
<dbReference type="Proteomes" id="UP000007755">
    <property type="component" value="Unassembled WGS sequence"/>
</dbReference>
<dbReference type="EMBL" id="GL888398">
    <property type="protein sequence ID" value="EGI61688.1"/>
    <property type="molecule type" value="Genomic_DNA"/>
</dbReference>
<reference evidence="2" key="1">
    <citation type="submission" date="2011-02" db="EMBL/GenBank/DDBJ databases">
        <title>The genome of the leaf-cutting ant Acromyrmex echinatior suggests key adaptations to social evolution and fungus farming.</title>
        <authorList>
            <person name="Nygaard S."/>
            <person name="Zhang G."/>
        </authorList>
    </citation>
    <scope>NUCLEOTIDE SEQUENCE</scope>
</reference>
<evidence type="ECO:0000313" key="2">
    <source>
        <dbReference type="EMBL" id="EGI61688.1"/>
    </source>
</evidence>
<protein>
    <submittedName>
        <fullName evidence="2">Uncharacterized protein</fullName>
    </submittedName>
</protein>
<dbReference type="AlphaFoldDB" id="F4WVV8"/>